<feature type="compositionally biased region" description="Basic and acidic residues" evidence="10">
    <location>
        <begin position="1"/>
        <end position="12"/>
    </location>
</feature>
<organism evidence="12 13">
    <name type="scientific">Panicum miliaceum</name>
    <name type="common">Proso millet</name>
    <name type="synonym">Broomcorn millet</name>
    <dbReference type="NCBI Taxonomy" id="4540"/>
    <lineage>
        <taxon>Eukaryota</taxon>
        <taxon>Viridiplantae</taxon>
        <taxon>Streptophyta</taxon>
        <taxon>Embryophyta</taxon>
        <taxon>Tracheophyta</taxon>
        <taxon>Spermatophyta</taxon>
        <taxon>Magnoliopsida</taxon>
        <taxon>Liliopsida</taxon>
        <taxon>Poales</taxon>
        <taxon>Poaceae</taxon>
        <taxon>PACMAD clade</taxon>
        <taxon>Panicoideae</taxon>
        <taxon>Panicodae</taxon>
        <taxon>Paniceae</taxon>
        <taxon>Panicinae</taxon>
        <taxon>Panicum</taxon>
        <taxon>Panicum sect. Panicum</taxon>
    </lineage>
</organism>
<dbReference type="InterPro" id="IPR044810">
    <property type="entry name" value="WRKY_plant"/>
</dbReference>
<evidence type="ECO:0000256" key="2">
    <source>
        <dbReference type="ARBA" id="ARBA00022723"/>
    </source>
</evidence>
<comment type="caution">
    <text evidence="12">The sequence shown here is derived from an EMBL/GenBank/DDBJ whole genome shotgun (WGS) entry which is preliminary data.</text>
</comment>
<evidence type="ECO:0000256" key="10">
    <source>
        <dbReference type="SAM" id="MobiDB-lite"/>
    </source>
</evidence>
<name>A0A3L6TT60_PANMI</name>
<feature type="compositionally biased region" description="Low complexity" evidence="10">
    <location>
        <begin position="377"/>
        <end position="394"/>
    </location>
</feature>
<dbReference type="OrthoDB" id="2021103at2759"/>
<keyword evidence="13" id="KW-1185">Reference proteome</keyword>
<evidence type="ECO:0000256" key="7">
    <source>
        <dbReference type="ARBA" id="ARBA00023163"/>
    </source>
</evidence>
<dbReference type="Pfam" id="PF03106">
    <property type="entry name" value="WRKY"/>
    <property type="match status" value="2"/>
</dbReference>
<evidence type="ECO:0000256" key="8">
    <source>
        <dbReference type="ARBA" id="ARBA00023242"/>
    </source>
</evidence>
<dbReference type="AlphaFoldDB" id="A0A3L6TT60"/>
<dbReference type="FunFam" id="2.20.25.80:FF:000003">
    <property type="entry name" value="WRKY transcription factor 57"/>
    <property type="match status" value="1"/>
</dbReference>
<evidence type="ECO:0000256" key="1">
    <source>
        <dbReference type="ARBA" id="ARBA00004123"/>
    </source>
</evidence>
<feature type="compositionally biased region" description="Gly residues" evidence="10">
    <location>
        <begin position="28"/>
        <end position="37"/>
    </location>
</feature>
<feature type="domain" description="WRKY" evidence="11">
    <location>
        <begin position="184"/>
        <end position="248"/>
    </location>
</feature>
<evidence type="ECO:0000256" key="3">
    <source>
        <dbReference type="ARBA" id="ARBA00022737"/>
    </source>
</evidence>
<evidence type="ECO:0000313" key="13">
    <source>
        <dbReference type="Proteomes" id="UP000275267"/>
    </source>
</evidence>
<dbReference type="PROSITE" id="PS50811">
    <property type="entry name" value="WRKY"/>
    <property type="match status" value="2"/>
</dbReference>
<keyword evidence="7" id="KW-0804">Transcription</keyword>
<dbReference type="InterPro" id="IPR003657">
    <property type="entry name" value="WRKY_dom"/>
</dbReference>
<dbReference type="SMART" id="SM00774">
    <property type="entry name" value="WRKY"/>
    <property type="match status" value="2"/>
</dbReference>
<dbReference type="Gene3D" id="2.20.25.80">
    <property type="entry name" value="WRKY domain"/>
    <property type="match status" value="2"/>
</dbReference>
<dbReference type="PANTHER" id="PTHR31221:SF49">
    <property type="entry name" value="OS03G0758950 PROTEIN"/>
    <property type="match status" value="1"/>
</dbReference>
<comment type="similarity">
    <text evidence="9">Belongs to the WRKY group I family.</text>
</comment>
<dbReference type="PANTHER" id="PTHR31221">
    <property type="entry name" value="WRKY TRANSCRIPTION FACTOR PROTEIN 1-RELATED"/>
    <property type="match status" value="1"/>
</dbReference>
<evidence type="ECO:0000256" key="5">
    <source>
        <dbReference type="ARBA" id="ARBA00023015"/>
    </source>
</evidence>
<dbReference type="EMBL" id="PQIB02000001">
    <property type="protein sequence ID" value="RLN43367.1"/>
    <property type="molecule type" value="Genomic_DNA"/>
</dbReference>
<dbReference type="InterPro" id="IPR036576">
    <property type="entry name" value="WRKY_dom_sf"/>
</dbReference>
<sequence length="418" mass="44454">MDDRRGRGDAMRQRPFAPAAQGQERVFDGGGGPGSAFGGDFDQGSSLMALLGAGGVGSSQPPLPTWGVEEVTAAPAINLVPQSFAMASYAPPAPSYQQPTSLAPSPLGGRMDPYPPYLLADPPPQWPPPRSTVAAASSFPPQNFAVLLPRYDQDMDMQQLRASALFSVGSSQPHGLPLPPPPPAIEQPAKDGYSWRKYGQKQLKDAESPRSYYKCTRDGCPVKKVVERSFDGFITEITYKARHNHPRPQERGHAGGGNDALAAAEAEDMEGPSDDDALHEDDIDGAPGMGAGGEAGQRVVKKPKIIIQTPSEVDLLDDGYRWRKYGQKVVKGNPRPRSYYKCTADNCNVRKQIERASTDPRCVLTTYTGRHSHDPPGRGAEAAAAAAGGSSAGQPTPPAGGSGAFQQTGGARQLKEER</sequence>
<keyword evidence="2" id="KW-0479">Metal-binding</keyword>
<evidence type="ECO:0000259" key="11">
    <source>
        <dbReference type="PROSITE" id="PS50811"/>
    </source>
</evidence>
<dbReference type="GO" id="GO:0043565">
    <property type="term" value="F:sequence-specific DNA binding"/>
    <property type="evidence" value="ECO:0007669"/>
    <property type="project" value="InterPro"/>
</dbReference>
<evidence type="ECO:0000313" key="12">
    <source>
        <dbReference type="EMBL" id="RLN43367.1"/>
    </source>
</evidence>
<feature type="domain" description="WRKY" evidence="11">
    <location>
        <begin position="311"/>
        <end position="376"/>
    </location>
</feature>
<evidence type="ECO:0000256" key="6">
    <source>
        <dbReference type="ARBA" id="ARBA00023125"/>
    </source>
</evidence>
<evidence type="ECO:0000256" key="4">
    <source>
        <dbReference type="ARBA" id="ARBA00022833"/>
    </source>
</evidence>
<dbReference type="GO" id="GO:0046872">
    <property type="term" value="F:metal ion binding"/>
    <property type="evidence" value="ECO:0007669"/>
    <property type="project" value="UniProtKB-KW"/>
</dbReference>
<protein>
    <submittedName>
        <fullName evidence="12">WRKY transcription factor 26</fullName>
    </submittedName>
</protein>
<reference evidence="13" key="1">
    <citation type="journal article" date="2019" name="Nat. Commun.">
        <title>The genome of broomcorn millet.</title>
        <authorList>
            <person name="Zou C."/>
            <person name="Miki D."/>
            <person name="Li D."/>
            <person name="Tang Q."/>
            <person name="Xiao L."/>
            <person name="Rajput S."/>
            <person name="Deng P."/>
            <person name="Jia W."/>
            <person name="Huang R."/>
            <person name="Zhang M."/>
            <person name="Sun Y."/>
            <person name="Hu J."/>
            <person name="Fu X."/>
            <person name="Schnable P.S."/>
            <person name="Li F."/>
            <person name="Zhang H."/>
            <person name="Feng B."/>
            <person name="Zhu X."/>
            <person name="Liu R."/>
            <person name="Schnable J.C."/>
            <person name="Zhu J.-K."/>
            <person name="Zhang H."/>
        </authorList>
    </citation>
    <scope>NUCLEOTIDE SEQUENCE [LARGE SCALE GENOMIC DNA]</scope>
</reference>
<dbReference type="FunFam" id="2.20.25.80:FF:000006">
    <property type="entry name" value="WRKY transcription factor"/>
    <property type="match status" value="1"/>
</dbReference>
<dbReference type="GO" id="GO:0003700">
    <property type="term" value="F:DNA-binding transcription factor activity"/>
    <property type="evidence" value="ECO:0007669"/>
    <property type="project" value="InterPro"/>
</dbReference>
<keyword evidence="5" id="KW-0805">Transcription regulation</keyword>
<comment type="subcellular location">
    <subcellularLocation>
        <location evidence="1">Nucleus</location>
    </subcellularLocation>
</comment>
<feature type="region of interest" description="Disordered" evidence="10">
    <location>
        <begin position="266"/>
        <end position="297"/>
    </location>
</feature>
<dbReference type="Proteomes" id="UP000275267">
    <property type="component" value="Unassembled WGS sequence"/>
</dbReference>
<dbReference type="SUPFAM" id="SSF118290">
    <property type="entry name" value="WRKY DNA-binding domain"/>
    <property type="match status" value="2"/>
</dbReference>
<feature type="region of interest" description="Disordered" evidence="10">
    <location>
        <begin position="1"/>
        <end position="41"/>
    </location>
</feature>
<keyword evidence="4" id="KW-0862">Zinc</keyword>
<gene>
    <name evidence="12" type="ORF">C2845_PM01G27600</name>
</gene>
<dbReference type="STRING" id="4540.A0A3L6TT60"/>
<dbReference type="GO" id="GO:0005634">
    <property type="term" value="C:nucleus"/>
    <property type="evidence" value="ECO:0007669"/>
    <property type="project" value="UniProtKB-SubCell"/>
</dbReference>
<evidence type="ECO:0000256" key="9">
    <source>
        <dbReference type="ARBA" id="ARBA00061157"/>
    </source>
</evidence>
<keyword evidence="6" id="KW-0238">DNA-binding</keyword>
<keyword evidence="3" id="KW-0677">Repeat</keyword>
<keyword evidence="8" id="KW-0539">Nucleus</keyword>
<feature type="region of interest" description="Disordered" evidence="10">
    <location>
        <begin position="367"/>
        <end position="418"/>
    </location>
</feature>
<accession>A0A3L6TT60</accession>
<feature type="compositionally biased region" description="Acidic residues" evidence="10">
    <location>
        <begin position="266"/>
        <end position="284"/>
    </location>
</feature>
<proteinExistence type="inferred from homology"/>